<evidence type="ECO:0000259" key="5">
    <source>
        <dbReference type="Pfam" id="PF00890"/>
    </source>
</evidence>
<keyword evidence="2" id="KW-0285">Flavoprotein</keyword>
<dbReference type="Gene3D" id="3.50.50.60">
    <property type="entry name" value="FAD/NAD(P)-binding domain"/>
    <property type="match status" value="1"/>
</dbReference>
<comment type="caution">
    <text evidence="6">The sequence shown here is derived from an EMBL/GenBank/DDBJ whole genome shotgun (WGS) entry which is preliminary data.</text>
</comment>
<dbReference type="Pfam" id="PF00890">
    <property type="entry name" value="FAD_binding_2"/>
    <property type="match status" value="1"/>
</dbReference>
<name>A0A841INA2_9ACTN</name>
<organism evidence="6 7">
    <name type="scientific">Nocardiopsis algeriensis</name>
    <dbReference type="NCBI Taxonomy" id="1478215"/>
    <lineage>
        <taxon>Bacteria</taxon>
        <taxon>Bacillati</taxon>
        <taxon>Actinomycetota</taxon>
        <taxon>Actinomycetes</taxon>
        <taxon>Streptosporangiales</taxon>
        <taxon>Nocardiopsidaceae</taxon>
        <taxon>Nocardiopsis</taxon>
    </lineage>
</organism>
<keyword evidence="3" id="KW-0274">FAD</keyword>
<proteinExistence type="predicted"/>
<dbReference type="SUPFAM" id="SSF51905">
    <property type="entry name" value="FAD/NAD(P)-binding domain"/>
    <property type="match status" value="1"/>
</dbReference>
<dbReference type="InterPro" id="IPR027477">
    <property type="entry name" value="Succ_DH/fumarate_Rdtase_cat_sf"/>
</dbReference>
<dbReference type="InterPro" id="IPR003953">
    <property type="entry name" value="FAD-dep_OxRdtase_2_FAD-bd"/>
</dbReference>
<dbReference type="GO" id="GO:0033765">
    <property type="term" value="F:steroid dehydrogenase activity, acting on the CH-CH group of donors"/>
    <property type="evidence" value="ECO:0007669"/>
    <property type="project" value="UniProtKB-ARBA"/>
</dbReference>
<dbReference type="PANTHER" id="PTHR43400">
    <property type="entry name" value="FUMARATE REDUCTASE"/>
    <property type="match status" value="1"/>
</dbReference>
<dbReference type="AlphaFoldDB" id="A0A841INA2"/>
<comment type="cofactor">
    <cofactor evidence="1">
        <name>FAD</name>
        <dbReference type="ChEBI" id="CHEBI:57692"/>
    </cofactor>
</comment>
<sequence length="470" mass="48721">MAPPHSSSDPSSDDAVDLVVAGAGGGLAGALRAADAGLDVVVIEAGETFRRGNNTSMSTAMIPGAGTRWQAEAGLEDSPAAFLADVRAKTRGQADAVLAEALTDFSSELVTWLADGLDLPIELAADISYPGHSVARCHTVPSRTGAELLDHLVARARAHPRIDFLVPARLVGARTHEGRVCAAVAEYPDGTREEIPARALLLATNGYGADSDAVRELMPEIAGAVYHGGENSRGDALRIGRELGAATGYLDAYQGHAALARSAGTLVGWATIMHGGVLVNTEGRRFGDETVGYSEYAAMLAAQPGSEGWIVHDERVHELCTAFGDYRDTVEQGAVVSAEDAAALAERCGLPADALADTLARAAEHAVRGSTDEFGRGNWEAPLRAPYRAVRVEPALFHTQGGLVVDGRARVLREDATPIEGLYASGGAAIGISGHGAGGYLAGNGLLPALGLAVLAADHCQERLLAHRIS</sequence>
<evidence type="ECO:0000313" key="6">
    <source>
        <dbReference type="EMBL" id="MBB6119532.1"/>
    </source>
</evidence>
<dbReference type="SUPFAM" id="SSF56425">
    <property type="entry name" value="Succinate dehydrogenase/fumarate reductase flavoprotein, catalytic domain"/>
    <property type="match status" value="1"/>
</dbReference>
<evidence type="ECO:0000256" key="2">
    <source>
        <dbReference type="ARBA" id="ARBA00022630"/>
    </source>
</evidence>
<evidence type="ECO:0000256" key="1">
    <source>
        <dbReference type="ARBA" id="ARBA00001974"/>
    </source>
</evidence>
<gene>
    <name evidence="6" type="ORF">FHS13_001481</name>
</gene>
<accession>A0A841INA2</accession>
<keyword evidence="7" id="KW-1185">Reference proteome</keyword>
<dbReference type="EC" id="1.3.5.4" evidence="6"/>
<dbReference type="InterPro" id="IPR050315">
    <property type="entry name" value="FAD-oxidoreductase_2"/>
</dbReference>
<dbReference type="GO" id="GO:0008202">
    <property type="term" value="P:steroid metabolic process"/>
    <property type="evidence" value="ECO:0007669"/>
    <property type="project" value="UniProtKB-ARBA"/>
</dbReference>
<dbReference type="EMBL" id="JACHJO010000004">
    <property type="protein sequence ID" value="MBB6119532.1"/>
    <property type="molecule type" value="Genomic_DNA"/>
</dbReference>
<feature type="domain" description="FAD-dependent oxidoreductase 2 FAD-binding" evidence="5">
    <location>
        <begin position="17"/>
        <end position="435"/>
    </location>
</feature>
<dbReference type="RefSeq" id="WP_184289585.1">
    <property type="nucleotide sequence ID" value="NZ_JACHJO010000004.1"/>
</dbReference>
<dbReference type="PANTHER" id="PTHR43400:SF10">
    <property type="entry name" value="3-OXOSTEROID 1-DEHYDROGENASE"/>
    <property type="match status" value="1"/>
</dbReference>
<dbReference type="InterPro" id="IPR036188">
    <property type="entry name" value="FAD/NAD-bd_sf"/>
</dbReference>
<evidence type="ECO:0000313" key="7">
    <source>
        <dbReference type="Proteomes" id="UP000536604"/>
    </source>
</evidence>
<protein>
    <submittedName>
        <fullName evidence="6">Fumarate reductase flavoprotein subunit</fullName>
        <ecNumber evidence="6">1.3.5.4</ecNumber>
    </submittedName>
</protein>
<dbReference type="Proteomes" id="UP000536604">
    <property type="component" value="Unassembled WGS sequence"/>
</dbReference>
<evidence type="ECO:0000256" key="3">
    <source>
        <dbReference type="ARBA" id="ARBA00022827"/>
    </source>
</evidence>
<dbReference type="Gene3D" id="3.90.700.10">
    <property type="entry name" value="Succinate dehydrogenase/fumarate reductase flavoprotein, catalytic domain"/>
    <property type="match status" value="1"/>
</dbReference>
<evidence type="ECO:0000256" key="4">
    <source>
        <dbReference type="ARBA" id="ARBA00023002"/>
    </source>
</evidence>
<keyword evidence="4 6" id="KW-0560">Oxidoreductase</keyword>
<reference evidence="6 7" key="1">
    <citation type="submission" date="2020-08" db="EMBL/GenBank/DDBJ databases">
        <title>Genomic Encyclopedia of Type Strains, Phase III (KMG-III): the genomes of soil and plant-associated and newly described type strains.</title>
        <authorList>
            <person name="Whitman W."/>
        </authorList>
    </citation>
    <scope>NUCLEOTIDE SEQUENCE [LARGE SCALE GENOMIC DNA]</scope>
    <source>
        <strain evidence="6 7">CECT 8712</strain>
    </source>
</reference>